<dbReference type="EnsemblPlants" id="Kaladp0037s0063.1.v1.1">
    <property type="protein sequence ID" value="Kaladp0037s0063.1.v1.1"/>
    <property type="gene ID" value="Kaladp0037s0063.v1.1"/>
</dbReference>
<comment type="similarity">
    <text evidence="7">Belongs to the protein kinase superfamily.</text>
</comment>
<dbReference type="PANTHER" id="PTHR47987:SF20">
    <property type="entry name" value="OS04G0654600 PROTEIN"/>
    <property type="match status" value="1"/>
</dbReference>
<dbReference type="PROSITE" id="PS50011">
    <property type="entry name" value="PROTEIN_KINASE_DOM"/>
    <property type="match status" value="1"/>
</dbReference>
<evidence type="ECO:0000256" key="7">
    <source>
        <dbReference type="RuleBase" id="RU000304"/>
    </source>
</evidence>
<evidence type="ECO:0000256" key="5">
    <source>
        <dbReference type="ARBA" id="ARBA00022840"/>
    </source>
</evidence>
<dbReference type="GO" id="GO:0005524">
    <property type="term" value="F:ATP binding"/>
    <property type="evidence" value="ECO:0007669"/>
    <property type="project" value="UniProtKB-UniRule"/>
</dbReference>
<evidence type="ECO:0000256" key="2">
    <source>
        <dbReference type="ARBA" id="ARBA00022679"/>
    </source>
</evidence>
<feature type="domain" description="Protein kinase" evidence="8">
    <location>
        <begin position="62"/>
        <end position="332"/>
    </location>
</feature>
<dbReference type="InterPro" id="IPR011009">
    <property type="entry name" value="Kinase-like_dom_sf"/>
</dbReference>
<dbReference type="AlphaFoldDB" id="A0A7N0TH15"/>
<keyword evidence="4" id="KW-0418">Kinase</keyword>
<evidence type="ECO:0000313" key="9">
    <source>
        <dbReference type="EnsemblPlants" id="Kaladp0037s0063.1.v1.1"/>
    </source>
</evidence>
<dbReference type="FunFam" id="3.30.200.20:FF:000325">
    <property type="entry name" value="Putative receptor-like serine/threonine-protein kinase"/>
    <property type="match status" value="1"/>
</dbReference>
<dbReference type="InterPro" id="IPR017441">
    <property type="entry name" value="Protein_kinase_ATP_BS"/>
</dbReference>
<dbReference type="GO" id="GO:0004674">
    <property type="term" value="F:protein serine/threonine kinase activity"/>
    <property type="evidence" value="ECO:0007669"/>
    <property type="project" value="UniProtKB-KW"/>
</dbReference>
<feature type="binding site" evidence="6">
    <location>
        <position position="90"/>
    </location>
    <ligand>
        <name>ATP</name>
        <dbReference type="ChEBI" id="CHEBI:30616"/>
    </ligand>
</feature>
<keyword evidence="1 7" id="KW-0723">Serine/threonine-protein kinase</keyword>
<dbReference type="SMART" id="SM00220">
    <property type="entry name" value="S_TKc"/>
    <property type="match status" value="1"/>
</dbReference>
<accession>A0A7N0TH15</accession>
<evidence type="ECO:0000256" key="6">
    <source>
        <dbReference type="PROSITE-ProRule" id="PRU10141"/>
    </source>
</evidence>
<dbReference type="PROSITE" id="PS00107">
    <property type="entry name" value="PROTEIN_KINASE_ATP"/>
    <property type="match status" value="1"/>
</dbReference>
<dbReference type="SUPFAM" id="SSF56112">
    <property type="entry name" value="Protein kinase-like (PK-like)"/>
    <property type="match status" value="1"/>
</dbReference>
<evidence type="ECO:0000256" key="1">
    <source>
        <dbReference type="ARBA" id="ARBA00022527"/>
    </source>
</evidence>
<dbReference type="Pfam" id="PF07714">
    <property type="entry name" value="PK_Tyr_Ser-Thr"/>
    <property type="match status" value="1"/>
</dbReference>
<dbReference type="InterPro" id="IPR008271">
    <property type="entry name" value="Ser/Thr_kinase_AS"/>
</dbReference>
<keyword evidence="2" id="KW-0808">Transferase</keyword>
<dbReference type="Proteomes" id="UP000594263">
    <property type="component" value="Unplaced"/>
</dbReference>
<dbReference type="Gene3D" id="1.10.510.10">
    <property type="entry name" value="Transferase(Phosphotransferase) domain 1"/>
    <property type="match status" value="1"/>
</dbReference>
<keyword evidence="10" id="KW-1185">Reference proteome</keyword>
<organism evidence="9 10">
    <name type="scientific">Kalanchoe fedtschenkoi</name>
    <name type="common">Lavender scallops</name>
    <name type="synonym">South American air plant</name>
    <dbReference type="NCBI Taxonomy" id="63787"/>
    <lineage>
        <taxon>Eukaryota</taxon>
        <taxon>Viridiplantae</taxon>
        <taxon>Streptophyta</taxon>
        <taxon>Embryophyta</taxon>
        <taxon>Tracheophyta</taxon>
        <taxon>Spermatophyta</taxon>
        <taxon>Magnoliopsida</taxon>
        <taxon>eudicotyledons</taxon>
        <taxon>Gunneridae</taxon>
        <taxon>Pentapetalae</taxon>
        <taxon>Saxifragales</taxon>
        <taxon>Crassulaceae</taxon>
        <taxon>Kalanchoe</taxon>
    </lineage>
</organism>
<dbReference type="PROSITE" id="PS00108">
    <property type="entry name" value="PROTEIN_KINASE_ST"/>
    <property type="match status" value="1"/>
</dbReference>
<name>A0A7N0TH15_KALFE</name>
<evidence type="ECO:0000259" key="8">
    <source>
        <dbReference type="PROSITE" id="PS50011"/>
    </source>
</evidence>
<dbReference type="Gramene" id="Kaladp0037s0063.1.v1.1">
    <property type="protein sequence ID" value="Kaladp0037s0063.1.v1.1"/>
    <property type="gene ID" value="Kaladp0037s0063.v1.1"/>
</dbReference>
<proteinExistence type="inferred from homology"/>
<protein>
    <recommendedName>
        <fullName evidence="8">Protein kinase domain-containing protein</fullName>
    </recommendedName>
</protein>
<evidence type="ECO:0000256" key="3">
    <source>
        <dbReference type="ARBA" id="ARBA00022741"/>
    </source>
</evidence>
<reference evidence="9" key="1">
    <citation type="submission" date="2021-01" db="UniProtKB">
        <authorList>
            <consortium name="EnsemblPlants"/>
        </authorList>
    </citation>
    <scope>IDENTIFICATION</scope>
</reference>
<dbReference type="InterPro" id="IPR046958">
    <property type="entry name" value="RBK1/2/STUNTED"/>
</dbReference>
<dbReference type="InterPro" id="IPR001245">
    <property type="entry name" value="Ser-Thr/Tyr_kinase_cat_dom"/>
</dbReference>
<dbReference type="Gene3D" id="3.30.200.20">
    <property type="entry name" value="Phosphorylase Kinase, domain 1"/>
    <property type="match status" value="1"/>
</dbReference>
<dbReference type="InterPro" id="IPR000719">
    <property type="entry name" value="Prot_kinase_dom"/>
</dbReference>
<keyword evidence="5 6" id="KW-0067">ATP-binding</keyword>
<dbReference type="OMA" id="MPEAVED"/>
<evidence type="ECO:0000313" key="10">
    <source>
        <dbReference type="Proteomes" id="UP000594263"/>
    </source>
</evidence>
<sequence length="373" mass="42658">MKFMRSTSLKRLFSIKRRRFDEEMAVMGRCDSSKVSDFQDFFQKPTWKCFSFDEIFEATDGFIAENVVGRGGYAEVYRGKLRTGEAIAVKRLTKACADDERKEKEFLTEIGTMGHVCHPNVSSLLGCCLDNGLYLIFQFSVRGSVASVLHDDKLPPIDWKTRYKIAVGTAKGLHYLHKGCQRRIIHRDIKAPNILLTDDFEPQISDFGLAKWLPSQWTHHSIVPIEGTFGYLAPEYFMHGIVDEKTDVFAFGVFVLEIISGRKPVYETHQCLHSWARPLLNQGDLDKLIDPKLADKFDAVQMRNLAFAASLCIRVSAAWRPTMSEVLEVIFGDCVDEERWKMPEEEEDGRGEFWGFEDLESECDSSIFTELSE</sequence>
<evidence type="ECO:0000256" key="4">
    <source>
        <dbReference type="ARBA" id="ARBA00022777"/>
    </source>
</evidence>
<keyword evidence="3 6" id="KW-0547">Nucleotide-binding</keyword>
<dbReference type="FunFam" id="1.10.510.10:FF:000423">
    <property type="entry name" value="Putative receptor-like serine/threonine-protein kinase"/>
    <property type="match status" value="1"/>
</dbReference>
<dbReference type="PANTHER" id="PTHR47987">
    <property type="entry name" value="OS08G0249100 PROTEIN"/>
    <property type="match status" value="1"/>
</dbReference>